<protein>
    <submittedName>
        <fullName evidence="6">3-oxoacyl-[acyl-carrier-protein] synthase II</fullName>
        <ecNumber evidence="6">2.3.1.179</ecNumber>
    </submittedName>
</protein>
<evidence type="ECO:0000256" key="4">
    <source>
        <dbReference type="RuleBase" id="RU003694"/>
    </source>
</evidence>
<dbReference type="GO" id="GO:0030497">
    <property type="term" value="P:fatty acid elongation"/>
    <property type="evidence" value="ECO:0007669"/>
    <property type="project" value="UniProtKB-ARBA"/>
</dbReference>
<comment type="similarity">
    <text evidence="1 4">Belongs to the thiolase-like superfamily. Beta-ketoacyl-ACP synthases family.</text>
</comment>
<dbReference type="FunFam" id="3.40.47.10:FF:000018">
    <property type="entry name" value="3-oxoacyl-[acyl-carrier-protein] synthase 2"/>
    <property type="match status" value="1"/>
</dbReference>
<dbReference type="EC" id="2.3.1.179" evidence="6"/>
<dbReference type="CDD" id="cd00834">
    <property type="entry name" value="KAS_I_II"/>
    <property type="match status" value="1"/>
</dbReference>
<dbReference type="RefSeq" id="WP_185036173.1">
    <property type="nucleotide sequence ID" value="NZ_BNBN01000020.1"/>
</dbReference>
<evidence type="ECO:0000313" key="7">
    <source>
        <dbReference type="Proteomes" id="UP000540423"/>
    </source>
</evidence>
<reference evidence="6 7" key="1">
    <citation type="submission" date="2020-08" db="EMBL/GenBank/DDBJ databases">
        <title>Genomic Encyclopedia of Type Strains, Phase IV (KMG-IV): sequencing the most valuable type-strain genomes for metagenomic binning, comparative biology and taxonomic classification.</title>
        <authorList>
            <person name="Goeker M."/>
        </authorList>
    </citation>
    <scope>NUCLEOTIDE SEQUENCE [LARGE SCALE GENOMIC DNA]</scope>
    <source>
        <strain evidence="6 7">DSM 40141</strain>
    </source>
</reference>
<dbReference type="AlphaFoldDB" id="A0A7X0LU27"/>
<dbReference type="PANTHER" id="PTHR11712:SF347">
    <property type="entry name" value="BETA KETOACYL-ACYL CARRIER PROTEIN SYNTHASE"/>
    <property type="match status" value="1"/>
</dbReference>
<dbReference type="GO" id="GO:0004315">
    <property type="term" value="F:3-oxoacyl-[acyl-carrier-protein] synthase activity"/>
    <property type="evidence" value="ECO:0007669"/>
    <property type="project" value="UniProtKB-EC"/>
</dbReference>
<keyword evidence="2 4" id="KW-0808">Transferase</keyword>
<sequence length="407" mass="41478">MSASDVAVTGLGLVTPAGLGVAATWEGLCAGVPTAETDPKLSGLPVDFSCRLPGFDPVAELGRRLTWRIDLFTEMALVAAREAVADAGLDPGTWDGARVGVVIGNGSGGNVSLEAEYGKLRDNRISAISPLTIPRSVPNMVAGEIAIDMQALGPNLVTATACASGATALGTARDLLRLNACDIVIAGGSESVCSRIASAGFSQAGALSSRTHDPAGSSRPFDAERDGFVLGEGAGILVLERAEHARARGARVQAHFSGYGATADGHHPTAPDPAGGGVRRAISAALADAGLGVADIDHVNAHGTSTEKNDLAEGRVLRTVFGSPPPVTANKSIIGHCIGAAGAIEAAVTVLTLRHQLIPPTANLHRLDPEIDLDVVTKTARPHRMRAALSNSFAFGGQNAVLVFKAA</sequence>
<dbReference type="Pfam" id="PF00109">
    <property type="entry name" value="ketoacyl-synt"/>
    <property type="match status" value="1"/>
</dbReference>
<dbReference type="PROSITE" id="PS00606">
    <property type="entry name" value="KS3_1"/>
    <property type="match status" value="1"/>
</dbReference>
<evidence type="ECO:0000256" key="3">
    <source>
        <dbReference type="ARBA" id="ARBA00023315"/>
    </source>
</evidence>
<dbReference type="InterPro" id="IPR020841">
    <property type="entry name" value="PKS_Beta-ketoAc_synthase_dom"/>
</dbReference>
<evidence type="ECO:0000256" key="1">
    <source>
        <dbReference type="ARBA" id="ARBA00008467"/>
    </source>
</evidence>
<dbReference type="InterPro" id="IPR014030">
    <property type="entry name" value="Ketoacyl_synth_N"/>
</dbReference>
<accession>A0A7X0LU27</accession>
<dbReference type="InterPro" id="IPR016039">
    <property type="entry name" value="Thiolase-like"/>
</dbReference>
<evidence type="ECO:0000259" key="5">
    <source>
        <dbReference type="PROSITE" id="PS52004"/>
    </source>
</evidence>
<comment type="caution">
    <text evidence="6">The sequence shown here is derived from an EMBL/GenBank/DDBJ whole genome shotgun (WGS) entry which is preliminary data.</text>
</comment>
<keyword evidence="3 6" id="KW-0012">Acyltransferase</keyword>
<dbReference type="PROSITE" id="PS52004">
    <property type="entry name" value="KS3_2"/>
    <property type="match status" value="1"/>
</dbReference>
<evidence type="ECO:0000313" key="6">
    <source>
        <dbReference type="EMBL" id="MBB6439651.1"/>
    </source>
</evidence>
<dbReference type="InterPro" id="IPR018201">
    <property type="entry name" value="Ketoacyl_synth_AS"/>
</dbReference>
<proteinExistence type="inferred from homology"/>
<name>A0A7X0LU27_9ACTN</name>
<dbReference type="Gene3D" id="3.40.47.10">
    <property type="match status" value="1"/>
</dbReference>
<feature type="domain" description="Ketosynthase family 3 (KS3)" evidence="5">
    <location>
        <begin position="3"/>
        <end position="406"/>
    </location>
</feature>
<dbReference type="FunFam" id="3.40.47.10:FF:000029">
    <property type="entry name" value="3-oxoacyl-[acyl-carrier-protein] synthase 1"/>
    <property type="match status" value="1"/>
</dbReference>
<dbReference type="SMART" id="SM00825">
    <property type="entry name" value="PKS_KS"/>
    <property type="match status" value="1"/>
</dbReference>
<dbReference type="Proteomes" id="UP000540423">
    <property type="component" value="Unassembled WGS sequence"/>
</dbReference>
<dbReference type="NCBIfam" id="NF005589">
    <property type="entry name" value="PRK07314.1"/>
    <property type="match status" value="1"/>
</dbReference>
<evidence type="ECO:0000256" key="2">
    <source>
        <dbReference type="ARBA" id="ARBA00022679"/>
    </source>
</evidence>
<dbReference type="InterPro" id="IPR014031">
    <property type="entry name" value="Ketoacyl_synth_C"/>
</dbReference>
<dbReference type="InterPro" id="IPR000794">
    <property type="entry name" value="Beta-ketoacyl_synthase"/>
</dbReference>
<dbReference type="EMBL" id="JACHEM010000025">
    <property type="protein sequence ID" value="MBB6439651.1"/>
    <property type="molecule type" value="Genomic_DNA"/>
</dbReference>
<gene>
    <name evidence="6" type="ORF">HNQ79_006163</name>
</gene>
<dbReference type="PANTHER" id="PTHR11712">
    <property type="entry name" value="POLYKETIDE SYNTHASE-RELATED"/>
    <property type="match status" value="1"/>
</dbReference>
<keyword evidence="7" id="KW-1185">Reference proteome</keyword>
<dbReference type="SUPFAM" id="SSF53901">
    <property type="entry name" value="Thiolase-like"/>
    <property type="match status" value="2"/>
</dbReference>
<organism evidence="6 7">
    <name type="scientific">Streptomyces candidus</name>
    <dbReference type="NCBI Taxonomy" id="67283"/>
    <lineage>
        <taxon>Bacteria</taxon>
        <taxon>Bacillati</taxon>
        <taxon>Actinomycetota</taxon>
        <taxon>Actinomycetes</taxon>
        <taxon>Kitasatosporales</taxon>
        <taxon>Streptomycetaceae</taxon>
        <taxon>Streptomyces</taxon>
    </lineage>
</organism>
<dbReference type="Pfam" id="PF02801">
    <property type="entry name" value="Ketoacyl-synt_C"/>
    <property type="match status" value="1"/>
</dbReference>